<dbReference type="PROSITE" id="PS50893">
    <property type="entry name" value="ABC_TRANSPORTER_2"/>
    <property type="match status" value="1"/>
</dbReference>
<dbReference type="Pfam" id="PF00664">
    <property type="entry name" value="ABC_membrane"/>
    <property type="match status" value="1"/>
</dbReference>
<evidence type="ECO:0000259" key="9">
    <source>
        <dbReference type="PROSITE" id="PS50929"/>
    </source>
</evidence>
<reference evidence="11" key="1">
    <citation type="journal article" date="2013" name="Stand. Genomic Sci.">
        <title>Complete genome sequence of Desulfocapsa sulfexigens, a marine deltaproteobacterium specialized in disproportionating inorganic sulfur compounds.</title>
        <authorList>
            <person name="Finster K.W."/>
            <person name="Kjeldsen K.U."/>
            <person name="Kube M."/>
            <person name="Reinhardt R."/>
            <person name="Mussmann M."/>
            <person name="Amann R."/>
            <person name="Schreiber L."/>
        </authorList>
    </citation>
    <scope>NUCLEOTIDE SEQUENCE [LARGE SCALE GENOMIC DNA]</scope>
    <source>
        <strain evidence="11">DSM 10523 / SB164P1</strain>
    </source>
</reference>
<feature type="transmembrane region" description="Helical" evidence="7">
    <location>
        <begin position="27"/>
        <end position="48"/>
    </location>
</feature>
<protein>
    <submittedName>
        <fullName evidence="10">ABC-type multidrug transport system, ATPase and permease component</fullName>
    </submittedName>
</protein>
<dbReference type="HOGENOM" id="CLU_000604_84_3_7"/>
<feature type="transmembrane region" description="Helical" evidence="7">
    <location>
        <begin position="68"/>
        <end position="86"/>
    </location>
</feature>
<dbReference type="InterPro" id="IPR036640">
    <property type="entry name" value="ABC1_TM_sf"/>
</dbReference>
<dbReference type="Proteomes" id="UP000011721">
    <property type="component" value="Chromosome"/>
</dbReference>
<evidence type="ECO:0000256" key="4">
    <source>
        <dbReference type="ARBA" id="ARBA00022840"/>
    </source>
</evidence>
<dbReference type="GO" id="GO:0005524">
    <property type="term" value="F:ATP binding"/>
    <property type="evidence" value="ECO:0007669"/>
    <property type="project" value="UniProtKB-KW"/>
</dbReference>
<feature type="transmembrane region" description="Helical" evidence="7">
    <location>
        <begin position="285"/>
        <end position="308"/>
    </location>
</feature>
<dbReference type="Pfam" id="PF00005">
    <property type="entry name" value="ABC_tran"/>
    <property type="match status" value="1"/>
</dbReference>
<proteinExistence type="predicted"/>
<keyword evidence="6 7" id="KW-0472">Membrane</keyword>
<evidence type="ECO:0000256" key="2">
    <source>
        <dbReference type="ARBA" id="ARBA00022692"/>
    </source>
</evidence>
<dbReference type="GO" id="GO:0005886">
    <property type="term" value="C:plasma membrane"/>
    <property type="evidence" value="ECO:0007669"/>
    <property type="project" value="UniProtKB-SubCell"/>
</dbReference>
<dbReference type="PATRIC" id="fig|1167006.5.peg.849"/>
<dbReference type="AlphaFoldDB" id="M1P1D5"/>
<evidence type="ECO:0000256" key="5">
    <source>
        <dbReference type="ARBA" id="ARBA00022989"/>
    </source>
</evidence>
<evidence type="ECO:0000256" key="1">
    <source>
        <dbReference type="ARBA" id="ARBA00004651"/>
    </source>
</evidence>
<dbReference type="PROSITE" id="PS50929">
    <property type="entry name" value="ABC_TM1F"/>
    <property type="match status" value="1"/>
</dbReference>
<dbReference type="OrthoDB" id="9772049at2"/>
<sequence>MPLKDPPPIKKVLGLLGPIYFKHRIRLLFGLIALLGVNFLQLIIPRILKKGIDALADGTANQNNLLELALLICFIGVIATLLRFSWRYLIIGFSRYLERDLRKKIFGHVMTMDGSFFSKYSTGSIMAHGSNDLAAVQMACGMGLVAAIDALVMSIAAIAFMANIHLRLTLLALLPMPILALATRYLSGQLHHRFDRVQGQFASMTEFARSSIASIRLLKAYTLETSQSKRFAHLGQKYVHSSIRVAIIQGLLFPIATLVGSFGMLLVLYFGGRLVILKTITMGDFVAFITYLYMLIWPIMAVGWVANLSQRGATSLRRIYLLLSVPSQLPPGITGHRPDSSLFHLHRLNFNYPESERRILKDITLDIPPGILGVTGPTGCGKTSLCQVLARVYPIADQSLFLGRTDINDLPPETVKSLISYVSQEALLFSSCLRDNIAFGNPDASMERIVAAATAAAVHDEIMALPHGYESMIGEKGVTLSGGQRGRVALARAILCDRPIIIIDDGLAAVDTSTEQEIIENITPWLKGKSVVWVSQRTKQLARTDRVLVLENGKISALGPYNEVVRENAFLAEISRRQELQGEGNNA</sequence>
<evidence type="ECO:0000259" key="8">
    <source>
        <dbReference type="PROSITE" id="PS50893"/>
    </source>
</evidence>
<dbReference type="InterPro" id="IPR011527">
    <property type="entry name" value="ABC1_TM_dom"/>
</dbReference>
<dbReference type="GO" id="GO:0015421">
    <property type="term" value="F:ABC-type oligopeptide transporter activity"/>
    <property type="evidence" value="ECO:0007669"/>
    <property type="project" value="TreeGrafter"/>
</dbReference>
<feature type="transmembrane region" description="Helical" evidence="7">
    <location>
        <begin position="168"/>
        <end position="186"/>
    </location>
</feature>
<dbReference type="STRING" id="1167006.UWK_00750"/>
<dbReference type="InterPro" id="IPR003439">
    <property type="entry name" value="ABC_transporter-like_ATP-bd"/>
</dbReference>
<keyword evidence="2 7" id="KW-0812">Transmembrane</keyword>
<dbReference type="Gene3D" id="3.40.50.300">
    <property type="entry name" value="P-loop containing nucleotide triphosphate hydrolases"/>
    <property type="match status" value="1"/>
</dbReference>
<dbReference type="PANTHER" id="PTHR43394:SF1">
    <property type="entry name" value="ATP-BINDING CASSETTE SUB-FAMILY B MEMBER 10, MITOCHONDRIAL"/>
    <property type="match status" value="1"/>
</dbReference>
<dbReference type="InterPro" id="IPR039421">
    <property type="entry name" value="Type_1_exporter"/>
</dbReference>
<dbReference type="GO" id="GO:0016887">
    <property type="term" value="F:ATP hydrolysis activity"/>
    <property type="evidence" value="ECO:0007669"/>
    <property type="project" value="InterPro"/>
</dbReference>
<keyword evidence="4" id="KW-0067">ATP-binding</keyword>
<dbReference type="KEGG" id="dsf:UWK_00750"/>
<evidence type="ECO:0000256" key="6">
    <source>
        <dbReference type="ARBA" id="ARBA00023136"/>
    </source>
</evidence>
<gene>
    <name evidence="10" type="ordered locus">UWK_00750</name>
</gene>
<evidence type="ECO:0000256" key="3">
    <source>
        <dbReference type="ARBA" id="ARBA00022741"/>
    </source>
</evidence>
<organism evidence="10 11">
    <name type="scientific">Desulfocapsa sulfexigens (strain DSM 10523 / SB164P1)</name>
    <dbReference type="NCBI Taxonomy" id="1167006"/>
    <lineage>
        <taxon>Bacteria</taxon>
        <taxon>Pseudomonadati</taxon>
        <taxon>Thermodesulfobacteriota</taxon>
        <taxon>Desulfobulbia</taxon>
        <taxon>Desulfobulbales</taxon>
        <taxon>Desulfocapsaceae</taxon>
        <taxon>Desulfocapsa</taxon>
    </lineage>
</organism>
<dbReference type="Gene3D" id="1.20.1560.10">
    <property type="entry name" value="ABC transporter type 1, transmembrane domain"/>
    <property type="match status" value="1"/>
</dbReference>
<accession>M1P1D5</accession>
<dbReference type="InterPro" id="IPR003593">
    <property type="entry name" value="AAA+_ATPase"/>
</dbReference>
<keyword evidence="11" id="KW-1185">Reference proteome</keyword>
<dbReference type="SUPFAM" id="SSF52540">
    <property type="entry name" value="P-loop containing nucleoside triphosphate hydrolases"/>
    <property type="match status" value="1"/>
</dbReference>
<dbReference type="RefSeq" id="WP_015403024.1">
    <property type="nucleotide sequence ID" value="NC_020304.1"/>
</dbReference>
<dbReference type="SUPFAM" id="SSF90123">
    <property type="entry name" value="ABC transporter transmembrane region"/>
    <property type="match status" value="1"/>
</dbReference>
<dbReference type="InterPro" id="IPR027417">
    <property type="entry name" value="P-loop_NTPase"/>
</dbReference>
<dbReference type="CDD" id="cd18541">
    <property type="entry name" value="ABC_6TM_TmrB_like"/>
    <property type="match status" value="1"/>
</dbReference>
<evidence type="ECO:0000313" key="10">
    <source>
        <dbReference type="EMBL" id="AGF77328.1"/>
    </source>
</evidence>
<dbReference type="EMBL" id="CP003985">
    <property type="protein sequence ID" value="AGF77328.1"/>
    <property type="molecule type" value="Genomic_DNA"/>
</dbReference>
<comment type="subcellular location">
    <subcellularLocation>
        <location evidence="1">Cell membrane</location>
        <topology evidence="1">Multi-pass membrane protein</topology>
    </subcellularLocation>
</comment>
<keyword evidence="3" id="KW-0547">Nucleotide-binding</keyword>
<feature type="transmembrane region" description="Helical" evidence="7">
    <location>
        <begin position="245"/>
        <end position="270"/>
    </location>
</feature>
<keyword evidence="5 7" id="KW-1133">Transmembrane helix</keyword>
<name>M1P1D5_DESSD</name>
<dbReference type="SMART" id="SM00382">
    <property type="entry name" value="AAA"/>
    <property type="match status" value="1"/>
</dbReference>
<feature type="domain" description="ABC transporter" evidence="8">
    <location>
        <begin position="345"/>
        <end position="577"/>
    </location>
</feature>
<feature type="transmembrane region" description="Helical" evidence="7">
    <location>
        <begin position="133"/>
        <end position="162"/>
    </location>
</feature>
<dbReference type="PANTHER" id="PTHR43394">
    <property type="entry name" value="ATP-DEPENDENT PERMEASE MDL1, MITOCHONDRIAL"/>
    <property type="match status" value="1"/>
</dbReference>
<evidence type="ECO:0000256" key="7">
    <source>
        <dbReference type="SAM" id="Phobius"/>
    </source>
</evidence>
<dbReference type="eggNOG" id="COG1132">
    <property type="taxonomic scope" value="Bacteria"/>
</dbReference>
<feature type="domain" description="ABC transmembrane type-1" evidence="9">
    <location>
        <begin position="28"/>
        <end position="311"/>
    </location>
</feature>
<evidence type="ECO:0000313" key="11">
    <source>
        <dbReference type="Proteomes" id="UP000011721"/>
    </source>
</evidence>